<sequence>MDLGVCWSWRFQVRCNPGVLGTLLGNLGDDLNEEVPTPKHCKKVQEKHANERSHNADLLPYAKDYLNEHWGFSSLLRNVLGLTWSETLMKEPEPSNEPTRSAQPALPIFKRIDTLEPMVVDVGTGSGSIVARTLASLPLFLMNSRWTLKNSR</sequence>
<organism evidence="1">
    <name type="scientific">Arundo donax</name>
    <name type="common">Giant reed</name>
    <name type="synonym">Donax arundinaceus</name>
    <dbReference type="NCBI Taxonomy" id="35708"/>
    <lineage>
        <taxon>Eukaryota</taxon>
        <taxon>Viridiplantae</taxon>
        <taxon>Streptophyta</taxon>
        <taxon>Embryophyta</taxon>
        <taxon>Tracheophyta</taxon>
        <taxon>Spermatophyta</taxon>
        <taxon>Magnoliopsida</taxon>
        <taxon>Liliopsida</taxon>
        <taxon>Poales</taxon>
        <taxon>Poaceae</taxon>
        <taxon>PACMAD clade</taxon>
        <taxon>Arundinoideae</taxon>
        <taxon>Arundineae</taxon>
        <taxon>Arundo</taxon>
    </lineage>
</organism>
<name>A0A0A9D9M6_ARUDO</name>
<protein>
    <recommendedName>
        <fullName evidence="2">Methyltransferase</fullName>
    </recommendedName>
</protein>
<evidence type="ECO:0008006" key="2">
    <source>
        <dbReference type="Google" id="ProtNLM"/>
    </source>
</evidence>
<reference evidence="1" key="1">
    <citation type="submission" date="2014-09" db="EMBL/GenBank/DDBJ databases">
        <authorList>
            <person name="Magalhaes I.L.F."/>
            <person name="Oliveira U."/>
            <person name="Santos F.R."/>
            <person name="Vidigal T.H.D.A."/>
            <person name="Brescovit A.D."/>
            <person name="Santos A.J."/>
        </authorList>
    </citation>
    <scope>NUCLEOTIDE SEQUENCE</scope>
    <source>
        <tissue evidence="1">Shoot tissue taken approximately 20 cm above the soil surface</tissue>
    </source>
</reference>
<dbReference type="AlphaFoldDB" id="A0A0A9D9M6"/>
<dbReference type="EMBL" id="GBRH01213399">
    <property type="protein sequence ID" value="JAD84496.1"/>
    <property type="molecule type" value="Transcribed_RNA"/>
</dbReference>
<evidence type="ECO:0000313" key="1">
    <source>
        <dbReference type="EMBL" id="JAD84496.1"/>
    </source>
</evidence>
<reference evidence="1" key="2">
    <citation type="journal article" date="2015" name="Data Brief">
        <title>Shoot transcriptome of the giant reed, Arundo donax.</title>
        <authorList>
            <person name="Barrero R.A."/>
            <person name="Guerrero F.D."/>
            <person name="Moolhuijzen P."/>
            <person name="Goolsby J.A."/>
            <person name="Tidwell J."/>
            <person name="Bellgard S.E."/>
            <person name="Bellgard M.I."/>
        </authorList>
    </citation>
    <scope>NUCLEOTIDE SEQUENCE</scope>
    <source>
        <tissue evidence="1">Shoot tissue taken approximately 20 cm above the soil surface</tissue>
    </source>
</reference>
<accession>A0A0A9D9M6</accession>
<proteinExistence type="predicted"/>